<evidence type="ECO:0000313" key="2">
    <source>
        <dbReference type="EMBL" id="CAI9099188.1"/>
    </source>
</evidence>
<sequence>MAPSLVVDANNVDHENTPQIVEKWFHDHIQHHAKPNFTKLHFFVYDNVTVDKPTSLLVVPANTNNIASIAFGATYNMDAPITVGSDPESKLVGRAQGMFTFVGQTVQVLSMAINLVFTEGYCNGSSLSILGNNPISHQYREMPI</sequence>
<comment type="function">
    <text evidence="1">Dirigent proteins impart stereoselectivity on the phenoxy radical-coupling reaction, yielding optically active lignans from two molecules of coniferyl alcohol in the biosynthesis of lignans, flavonolignans, and alkaloids and thus plays a central role in plant secondary metabolism.</text>
</comment>
<proteinExistence type="inferred from homology"/>
<dbReference type="InterPro" id="IPR004265">
    <property type="entry name" value="Dirigent"/>
</dbReference>
<evidence type="ECO:0000313" key="3">
    <source>
        <dbReference type="Proteomes" id="UP001161247"/>
    </source>
</evidence>
<comment type="similarity">
    <text evidence="1">Belongs to the plant dirigent protein family.</text>
</comment>
<dbReference type="Pfam" id="PF03018">
    <property type="entry name" value="Dirigent"/>
    <property type="match status" value="1"/>
</dbReference>
<dbReference type="AlphaFoldDB" id="A0AAV1CVC0"/>
<organism evidence="2 3">
    <name type="scientific">Oldenlandia corymbosa var. corymbosa</name>
    <dbReference type="NCBI Taxonomy" id="529605"/>
    <lineage>
        <taxon>Eukaryota</taxon>
        <taxon>Viridiplantae</taxon>
        <taxon>Streptophyta</taxon>
        <taxon>Embryophyta</taxon>
        <taxon>Tracheophyta</taxon>
        <taxon>Spermatophyta</taxon>
        <taxon>Magnoliopsida</taxon>
        <taxon>eudicotyledons</taxon>
        <taxon>Gunneridae</taxon>
        <taxon>Pentapetalae</taxon>
        <taxon>asterids</taxon>
        <taxon>lamiids</taxon>
        <taxon>Gentianales</taxon>
        <taxon>Rubiaceae</taxon>
        <taxon>Rubioideae</taxon>
        <taxon>Spermacoceae</taxon>
        <taxon>Hedyotis-Oldenlandia complex</taxon>
        <taxon>Oldenlandia</taxon>
    </lineage>
</organism>
<accession>A0AAV1CVC0</accession>
<dbReference type="Proteomes" id="UP001161247">
    <property type="component" value="Chromosome 3"/>
</dbReference>
<evidence type="ECO:0000256" key="1">
    <source>
        <dbReference type="RuleBase" id="RU363099"/>
    </source>
</evidence>
<dbReference type="PANTHER" id="PTHR21495">
    <property type="entry name" value="NUCLEOPORIN-RELATED"/>
    <property type="match status" value="1"/>
</dbReference>
<keyword evidence="1" id="KW-0964">Secreted</keyword>
<reference evidence="2" key="1">
    <citation type="submission" date="2023-03" db="EMBL/GenBank/DDBJ databases">
        <authorList>
            <person name="Julca I."/>
        </authorList>
    </citation>
    <scope>NUCLEOTIDE SEQUENCE</scope>
</reference>
<name>A0AAV1CVC0_OLDCO</name>
<dbReference type="GO" id="GO:0048046">
    <property type="term" value="C:apoplast"/>
    <property type="evidence" value="ECO:0007669"/>
    <property type="project" value="UniProtKB-SubCell"/>
</dbReference>
<keyword evidence="1" id="KW-0052">Apoplast</keyword>
<comment type="subunit">
    <text evidence="1">Homodimer.</text>
</comment>
<comment type="subcellular location">
    <subcellularLocation>
        <location evidence="1">Secreted</location>
        <location evidence="1">Extracellular space</location>
        <location evidence="1">Apoplast</location>
    </subcellularLocation>
</comment>
<gene>
    <name evidence="2" type="ORF">OLC1_LOCUS9255</name>
</gene>
<protein>
    <recommendedName>
        <fullName evidence="1">Dirigent protein</fullName>
    </recommendedName>
</protein>
<dbReference type="EMBL" id="OX459120">
    <property type="protein sequence ID" value="CAI9099188.1"/>
    <property type="molecule type" value="Genomic_DNA"/>
</dbReference>
<keyword evidence="3" id="KW-1185">Reference proteome</keyword>